<dbReference type="EMBL" id="JARXVH010000036">
    <property type="protein sequence ID" value="MDH6222529.1"/>
    <property type="molecule type" value="Genomic_DNA"/>
</dbReference>
<sequence>MNEMASDSTFETDEFLYAEVREDNTMSYSKGSSSCGTTPPVGT</sequence>
<evidence type="ECO:0000313" key="2">
    <source>
        <dbReference type="EMBL" id="MDH6222529.1"/>
    </source>
</evidence>
<reference evidence="2 3" key="1">
    <citation type="submission" date="2023-04" db="EMBL/GenBank/DDBJ databases">
        <title>Forest soil microbial communities from Buena Vista Peninsula, Colon Province, Panama.</title>
        <authorList>
            <person name="Bouskill N."/>
        </authorList>
    </citation>
    <scope>NUCLEOTIDE SEQUENCE [LARGE SCALE GENOMIC DNA]</scope>
    <source>
        <strain evidence="2 3">GGS1</strain>
    </source>
</reference>
<name>A0ABT6M337_9ACTN</name>
<feature type="region of interest" description="Disordered" evidence="1">
    <location>
        <begin position="23"/>
        <end position="43"/>
    </location>
</feature>
<protein>
    <submittedName>
        <fullName evidence="2">Uncharacterized protein</fullName>
    </submittedName>
</protein>
<dbReference type="Proteomes" id="UP001160499">
    <property type="component" value="Unassembled WGS sequence"/>
</dbReference>
<organism evidence="2 3">
    <name type="scientific">Streptomyces pseudovenezuelae</name>
    <dbReference type="NCBI Taxonomy" id="67350"/>
    <lineage>
        <taxon>Bacteria</taxon>
        <taxon>Bacillati</taxon>
        <taxon>Actinomycetota</taxon>
        <taxon>Actinomycetes</taxon>
        <taxon>Kitasatosporales</taxon>
        <taxon>Streptomycetaceae</taxon>
        <taxon>Streptomyces</taxon>
        <taxon>Streptomyces aurantiacus group</taxon>
    </lineage>
</organism>
<feature type="compositionally biased region" description="Polar residues" evidence="1">
    <location>
        <begin position="25"/>
        <end position="37"/>
    </location>
</feature>
<comment type="caution">
    <text evidence="2">The sequence shown here is derived from an EMBL/GenBank/DDBJ whole genome shotgun (WGS) entry which is preliminary data.</text>
</comment>
<accession>A0ABT6M337</accession>
<proteinExistence type="predicted"/>
<evidence type="ECO:0000256" key="1">
    <source>
        <dbReference type="SAM" id="MobiDB-lite"/>
    </source>
</evidence>
<evidence type="ECO:0000313" key="3">
    <source>
        <dbReference type="Proteomes" id="UP001160499"/>
    </source>
</evidence>
<gene>
    <name evidence="2" type="ORF">M2283_009880</name>
</gene>
<keyword evidence="3" id="KW-1185">Reference proteome</keyword>